<comment type="caution">
    <text evidence="5">The sequence shown here is derived from an EMBL/GenBank/DDBJ whole genome shotgun (WGS) entry which is preliminary data.</text>
</comment>
<proteinExistence type="predicted"/>
<dbReference type="InterPro" id="IPR049945">
    <property type="entry name" value="AAA_22"/>
</dbReference>
<dbReference type="InterPro" id="IPR003593">
    <property type="entry name" value="AAA+_ATPase"/>
</dbReference>
<keyword evidence="2" id="KW-0067">ATP-binding</keyword>
<dbReference type="SMART" id="SM00382">
    <property type="entry name" value="AAA"/>
    <property type="match status" value="2"/>
</dbReference>
<evidence type="ECO:0000313" key="5">
    <source>
        <dbReference type="EMBL" id="PIP04467.1"/>
    </source>
</evidence>
<sequence>MYYKELLEMAFAVMVLILAVIAVFWFVDSRQKRFVRKLRLSPSVAEFFSQRFGTEEVSFEELLLLFLELGIAGVASRREVTAWKKEVSDQKEDFDKLPVKKQREMFKQPFEDLLKRVVLLRIARQKKSPRYVLSVDIANALASSEQVGDVVEEILEACYGGDWEVMRSAIIARFPSPILANTFLMRDFTNMAQEGAFPNLNARNLLGPLDDLTACMLKGTNRFVVITGREGVGKTSLLQLLAYKINDFSLVKRGLLPGTKVLVADYREILARSSSDKGALESALLELLDAVSPNDILVVDEAGEFLQDPVVREVLKPRLSAKEGLRLVVATTTVECRNAEMEIRKTDPAFRRRYKHIEIHEPSQKDTVRILREWARDKTASLGIPITASAMAVAARLGALHYVDGQGNPSGALTVLEDALVLRGISQVGALEVCEAMHARVPTLPMIRLCHLAGNYLPREQMVEDISIERVRRVLEESILGQEHVLDSVIAGLAGYLAGMVEQEGPAGVWLFLGPTGTGKTELAKVIAQALGFDRQTDVLLIEGQLYQEAHTMSALFGSPAGYVGYEDAPLLDKPYPIIIVDEIEKMHPEVAKSFLGILHEGIVRLRNGVVVNFKGSFIAFTSNIGSKRMRSLKGSITPDEVRAIALEELREVLPPEFIGRLTANRGAVLAFVPLTSEVTRSIVRKVVDSVSKESWIPAGWNVQVTGGALDFIAAVTSEEDAQFGARPLRGVVRAMQDSLAEGFLSEVFVKTLPVVIEVKGRKLRLLAKQGNSEILL</sequence>
<dbReference type="Gene3D" id="3.40.50.300">
    <property type="entry name" value="P-loop containing nucleotide triphosphate hydrolases"/>
    <property type="match status" value="2"/>
</dbReference>
<dbReference type="InterPro" id="IPR001270">
    <property type="entry name" value="ClpA/B"/>
</dbReference>
<gene>
    <name evidence="5" type="ORF">COX53_02350</name>
</gene>
<dbReference type="SUPFAM" id="SSF52540">
    <property type="entry name" value="P-loop containing nucleoside triphosphate hydrolases"/>
    <property type="match status" value="2"/>
</dbReference>
<feature type="domain" description="AAA+ ATPase" evidence="4">
    <location>
        <begin position="506"/>
        <end position="657"/>
    </location>
</feature>
<dbReference type="PANTHER" id="PTHR11638:SF18">
    <property type="entry name" value="HEAT SHOCK PROTEIN 104"/>
    <property type="match status" value="1"/>
</dbReference>
<dbReference type="Pfam" id="PF13401">
    <property type="entry name" value="AAA_22"/>
    <property type="match status" value="1"/>
</dbReference>
<evidence type="ECO:0000256" key="1">
    <source>
        <dbReference type="ARBA" id="ARBA00022741"/>
    </source>
</evidence>
<evidence type="ECO:0000313" key="6">
    <source>
        <dbReference type="Proteomes" id="UP000231388"/>
    </source>
</evidence>
<dbReference type="GO" id="GO:0005524">
    <property type="term" value="F:ATP binding"/>
    <property type="evidence" value="ECO:0007669"/>
    <property type="project" value="UniProtKB-KW"/>
</dbReference>
<keyword evidence="3" id="KW-1133">Transmembrane helix</keyword>
<keyword evidence="1" id="KW-0547">Nucleotide-binding</keyword>
<dbReference type="InterPro" id="IPR050130">
    <property type="entry name" value="ClpA_ClpB"/>
</dbReference>
<dbReference type="Proteomes" id="UP000231388">
    <property type="component" value="Unassembled WGS sequence"/>
</dbReference>
<dbReference type="GO" id="GO:0016887">
    <property type="term" value="F:ATP hydrolysis activity"/>
    <property type="evidence" value="ECO:0007669"/>
    <property type="project" value="InterPro"/>
</dbReference>
<reference evidence="5 6" key="1">
    <citation type="submission" date="2017-09" db="EMBL/GenBank/DDBJ databases">
        <title>Depth-based differentiation of microbial function through sediment-hosted aquifers and enrichment of novel symbionts in the deep terrestrial subsurface.</title>
        <authorList>
            <person name="Probst A.J."/>
            <person name="Ladd B."/>
            <person name="Jarett J.K."/>
            <person name="Geller-Mcgrath D.E."/>
            <person name="Sieber C.M."/>
            <person name="Emerson J.B."/>
            <person name="Anantharaman K."/>
            <person name="Thomas B.C."/>
            <person name="Malmstrom R."/>
            <person name="Stieglmeier M."/>
            <person name="Klingl A."/>
            <person name="Woyke T."/>
            <person name="Ryan C.M."/>
            <person name="Banfield J.F."/>
        </authorList>
    </citation>
    <scope>NUCLEOTIDE SEQUENCE [LARGE SCALE GENOMIC DNA]</scope>
    <source>
        <strain evidence="5">CG23_combo_of_CG06-09_8_20_14_all_40_14</strain>
    </source>
</reference>
<dbReference type="GO" id="GO:0005737">
    <property type="term" value="C:cytoplasm"/>
    <property type="evidence" value="ECO:0007669"/>
    <property type="project" value="TreeGrafter"/>
</dbReference>
<organism evidence="5 6">
    <name type="scientific">candidate division WWE3 bacterium CG23_combo_of_CG06-09_8_20_14_all_40_14</name>
    <dbReference type="NCBI Taxonomy" id="1975095"/>
    <lineage>
        <taxon>Bacteria</taxon>
        <taxon>Katanobacteria</taxon>
    </lineage>
</organism>
<dbReference type="EMBL" id="PCQY01000029">
    <property type="protein sequence ID" value="PIP04467.1"/>
    <property type="molecule type" value="Genomic_DNA"/>
</dbReference>
<dbReference type="PRINTS" id="PR00300">
    <property type="entry name" value="CLPPROTEASEA"/>
</dbReference>
<dbReference type="InterPro" id="IPR027417">
    <property type="entry name" value="P-loop_NTPase"/>
</dbReference>
<dbReference type="AlphaFoldDB" id="A0A2G9XC11"/>
<keyword evidence="3" id="KW-0812">Transmembrane</keyword>
<evidence type="ECO:0000256" key="2">
    <source>
        <dbReference type="ARBA" id="ARBA00022840"/>
    </source>
</evidence>
<dbReference type="Pfam" id="PF07724">
    <property type="entry name" value="AAA_2"/>
    <property type="match status" value="1"/>
</dbReference>
<name>A0A2G9XC11_UNCKA</name>
<dbReference type="PANTHER" id="PTHR11638">
    <property type="entry name" value="ATP-DEPENDENT CLP PROTEASE"/>
    <property type="match status" value="1"/>
</dbReference>
<accession>A0A2G9XC11</accession>
<protein>
    <recommendedName>
        <fullName evidence="4">AAA+ ATPase domain-containing protein</fullName>
    </recommendedName>
</protein>
<dbReference type="Gene3D" id="1.10.8.60">
    <property type="match status" value="1"/>
</dbReference>
<dbReference type="GO" id="GO:0034605">
    <property type="term" value="P:cellular response to heat"/>
    <property type="evidence" value="ECO:0007669"/>
    <property type="project" value="TreeGrafter"/>
</dbReference>
<keyword evidence="3" id="KW-0472">Membrane</keyword>
<dbReference type="InterPro" id="IPR003959">
    <property type="entry name" value="ATPase_AAA_core"/>
</dbReference>
<evidence type="ECO:0000259" key="4">
    <source>
        <dbReference type="SMART" id="SM00382"/>
    </source>
</evidence>
<feature type="transmembrane region" description="Helical" evidence="3">
    <location>
        <begin position="6"/>
        <end position="27"/>
    </location>
</feature>
<evidence type="ECO:0000256" key="3">
    <source>
        <dbReference type="SAM" id="Phobius"/>
    </source>
</evidence>
<feature type="domain" description="AAA+ ATPase" evidence="4">
    <location>
        <begin position="220"/>
        <end position="363"/>
    </location>
</feature>